<dbReference type="Gene3D" id="3.40.50.720">
    <property type="entry name" value="NAD(P)-binding Rossmann-like Domain"/>
    <property type="match status" value="1"/>
</dbReference>
<dbReference type="RefSeq" id="WP_116756416.1">
    <property type="nucleotide sequence ID" value="NZ_JBHUEX010000001.1"/>
</dbReference>
<protein>
    <submittedName>
        <fullName evidence="3">Short-chain dehydrogenase</fullName>
    </submittedName>
</protein>
<dbReference type="FunFam" id="3.40.50.720:FF:000084">
    <property type="entry name" value="Short-chain dehydrogenase reductase"/>
    <property type="match status" value="1"/>
</dbReference>
<dbReference type="PRINTS" id="PR00081">
    <property type="entry name" value="GDHRDH"/>
</dbReference>
<proteinExistence type="inferred from homology"/>
<dbReference type="AlphaFoldDB" id="A0A2V1HQJ4"/>
<dbReference type="InterPro" id="IPR002347">
    <property type="entry name" value="SDR_fam"/>
</dbReference>
<evidence type="ECO:0000256" key="2">
    <source>
        <dbReference type="ARBA" id="ARBA00023002"/>
    </source>
</evidence>
<dbReference type="PANTHER" id="PTHR24321:SF8">
    <property type="entry name" value="ESTRADIOL 17-BETA-DEHYDROGENASE 8-RELATED"/>
    <property type="match status" value="1"/>
</dbReference>
<dbReference type="EMBL" id="QEOP01000002">
    <property type="protein sequence ID" value="PVZ93902.1"/>
    <property type="molecule type" value="Genomic_DNA"/>
</dbReference>
<reference evidence="3 4" key="1">
    <citation type="submission" date="2018-05" db="EMBL/GenBank/DDBJ databases">
        <title>Amnibacterium sp. M8JJ-5, whole genome shotgun sequence.</title>
        <authorList>
            <person name="Tuo L."/>
        </authorList>
    </citation>
    <scope>NUCLEOTIDE SEQUENCE [LARGE SCALE GENOMIC DNA]</scope>
    <source>
        <strain evidence="3 4">M8JJ-5</strain>
    </source>
</reference>
<evidence type="ECO:0000313" key="4">
    <source>
        <dbReference type="Proteomes" id="UP000244893"/>
    </source>
</evidence>
<gene>
    <name evidence="3" type="ORF">DDQ50_09010</name>
</gene>
<dbReference type="GO" id="GO:0016491">
    <property type="term" value="F:oxidoreductase activity"/>
    <property type="evidence" value="ECO:0007669"/>
    <property type="project" value="UniProtKB-KW"/>
</dbReference>
<dbReference type="CDD" id="cd05233">
    <property type="entry name" value="SDR_c"/>
    <property type="match status" value="1"/>
</dbReference>
<dbReference type="Pfam" id="PF13561">
    <property type="entry name" value="adh_short_C2"/>
    <property type="match status" value="1"/>
</dbReference>
<accession>A0A2V1HQJ4</accession>
<keyword evidence="2" id="KW-0560">Oxidoreductase</keyword>
<dbReference type="InterPro" id="IPR036291">
    <property type="entry name" value="NAD(P)-bd_dom_sf"/>
</dbReference>
<name>A0A2V1HQJ4_9MICO</name>
<dbReference type="SUPFAM" id="SSF51735">
    <property type="entry name" value="NAD(P)-binding Rossmann-fold domains"/>
    <property type="match status" value="1"/>
</dbReference>
<evidence type="ECO:0000256" key="1">
    <source>
        <dbReference type="ARBA" id="ARBA00006484"/>
    </source>
</evidence>
<organism evidence="3 4">
    <name type="scientific">Amnibacterium flavum</name>
    <dbReference type="NCBI Taxonomy" id="2173173"/>
    <lineage>
        <taxon>Bacteria</taxon>
        <taxon>Bacillati</taxon>
        <taxon>Actinomycetota</taxon>
        <taxon>Actinomycetes</taxon>
        <taxon>Micrococcales</taxon>
        <taxon>Microbacteriaceae</taxon>
        <taxon>Amnibacterium</taxon>
    </lineage>
</organism>
<sequence length="284" mass="28793">MAGRFDGLVAIVTGAAGGLGRASAERLSADGANVVVVDIDAAGAEAVAASLPTESIAVRADISSEADVEAYMAAAVERFGRVDLYHLNAGIFGSFASLPDLELADFERVMSVNVLGQFLGLRAAFRQYRIQGGAGNIVLTASIAGLTGSADLLPYQTSKHAVNGLVHGAAVYGGPLGIRVNAVAPGIVPTDLFAAAATTKGGKNDMERRASTTPLRRAGTAAEIAGVAAFLLSDDSAYVTGQIVSADGGATVVNTVRPAGGAGAWDTDPVDRAMYGDDWNGRAL</sequence>
<dbReference type="OrthoDB" id="286404at2"/>
<comment type="similarity">
    <text evidence="1">Belongs to the short-chain dehydrogenases/reductases (SDR) family.</text>
</comment>
<comment type="caution">
    <text evidence="3">The sequence shown here is derived from an EMBL/GenBank/DDBJ whole genome shotgun (WGS) entry which is preliminary data.</text>
</comment>
<keyword evidence="4" id="KW-1185">Reference proteome</keyword>
<evidence type="ECO:0000313" key="3">
    <source>
        <dbReference type="EMBL" id="PVZ93902.1"/>
    </source>
</evidence>
<dbReference type="PANTHER" id="PTHR24321">
    <property type="entry name" value="DEHYDROGENASES, SHORT CHAIN"/>
    <property type="match status" value="1"/>
</dbReference>
<dbReference type="Proteomes" id="UP000244893">
    <property type="component" value="Unassembled WGS sequence"/>
</dbReference>